<keyword evidence="9" id="KW-1185">Reference proteome</keyword>
<keyword evidence="5" id="KW-0326">Glycosidase</keyword>
<dbReference type="SUPFAM" id="SSF51445">
    <property type="entry name" value="(Trans)glycosidases"/>
    <property type="match status" value="1"/>
</dbReference>
<evidence type="ECO:0000313" key="9">
    <source>
        <dbReference type="Proteomes" id="UP000825729"/>
    </source>
</evidence>
<evidence type="ECO:0000259" key="7">
    <source>
        <dbReference type="Pfam" id="PF26410"/>
    </source>
</evidence>
<evidence type="ECO:0000313" key="8">
    <source>
        <dbReference type="EMBL" id="KAG9449696.1"/>
    </source>
</evidence>
<dbReference type="EC" id="3.2.1.78" evidence="3"/>
<evidence type="ECO:0000256" key="4">
    <source>
        <dbReference type="ARBA" id="ARBA00022801"/>
    </source>
</evidence>
<sequence length="537" mass="60342">MPHQQFPALFSMQSLLFFKALTPLFRITDASFKLRPQKRYPSQLLVFIYFITTSFLPYLPTGYRFFAFSCISSSSPLCEPKFIKREWVGREGGELIFEKGKQMKQMGIVFCLLLLLFFQHQSLILVEAADGGFVTTKGVHFVLNGTPFFANGFNAYWLMSIASDPSQRSKVSAAFQEASSHGLNVARTWAFSDGGGGALQYSPGSYNENVFKGLDFVLSEAKSHGIKMILSLVNNYDNFGGKKQYVEWARSQGQYLSSDDDFFTNSVVKGYYKNHVKTVLTRVNSLTGVAYKDDPTIFAWELINEPRVTSDLSGKTMEAWITEMAAHVKSIDSNHLLEVGLEGFYGEASADKKQYNPGFQLGTDFIANNQISGIDFATVHAYPDQWLSNADDAKQLSFLNTWLDVHIQDAGNILGKPLLFAEFGKSWKDSGYSTNQRDTLFSSVYYKIVSSASSGGPAAGGLFWQLLTEGMDSYRDGYEVVLKESPSTANMIFQQSQKLHNLARMYARLRNIRKIKMAKAIRRAQWLTRNRGRNVGN</sequence>
<evidence type="ECO:0000256" key="1">
    <source>
        <dbReference type="ARBA" id="ARBA00001678"/>
    </source>
</evidence>
<comment type="similarity">
    <text evidence="2">Belongs to the glycosyl hydrolase 5 (cellulase A) family.</text>
</comment>
<dbReference type="Pfam" id="PF26410">
    <property type="entry name" value="GH5_mannosidase"/>
    <property type="match status" value="1"/>
</dbReference>
<keyword evidence="6" id="KW-0812">Transmembrane</keyword>
<dbReference type="GO" id="GO:0016985">
    <property type="term" value="F:mannan endo-1,4-beta-mannosidase activity"/>
    <property type="evidence" value="ECO:0007669"/>
    <property type="project" value="UniProtKB-EC"/>
</dbReference>
<protein>
    <recommendedName>
        <fullName evidence="3">mannan endo-1,4-beta-mannosidase</fullName>
        <ecNumber evidence="3">3.2.1.78</ecNumber>
    </recommendedName>
</protein>
<dbReference type="Gene3D" id="3.20.20.80">
    <property type="entry name" value="Glycosidases"/>
    <property type="match status" value="1"/>
</dbReference>
<dbReference type="Proteomes" id="UP000825729">
    <property type="component" value="Unassembled WGS sequence"/>
</dbReference>
<reference evidence="8 9" key="1">
    <citation type="submission" date="2021-07" db="EMBL/GenBank/DDBJ databases">
        <title>The Aristolochia fimbriata genome: insights into angiosperm evolution, floral development and chemical biosynthesis.</title>
        <authorList>
            <person name="Jiao Y."/>
        </authorList>
    </citation>
    <scope>NUCLEOTIDE SEQUENCE [LARGE SCALE GENOMIC DNA]</scope>
    <source>
        <strain evidence="8">IBCAS-2021</strain>
        <tissue evidence="8">Leaf</tissue>
    </source>
</reference>
<dbReference type="PANTHER" id="PTHR31451">
    <property type="match status" value="1"/>
</dbReference>
<evidence type="ECO:0000256" key="5">
    <source>
        <dbReference type="ARBA" id="ARBA00023295"/>
    </source>
</evidence>
<dbReference type="InterPro" id="IPR045053">
    <property type="entry name" value="MAN-like"/>
</dbReference>
<gene>
    <name evidence="8" type="ORF">H6P81_009661</name>
</gene>
<name>A0AAV7EP74_ARIFI</name>
<accession>A0AAV7EP74</accession>
<feature type="domain" description="Glycoside hydrolase family 5" evidence="7">
    <location>
        <begin position="133"/>
        <end position="465"/>
    </location>
</feature>
<dbReference type="AlphaFoldDB" id="A0AAV7EP74"/>
<proteinExistence type="inferred from homology"/>
<evidence type="ECO:0000256" key="6">
    <source>
        <dbReference type="SAM" id="Phobius"/>
    </source>
</evidence>
<dbReference type="GO" id="GO:0000272">
    <property type="term" value="P:polysaccharide catabolic process"/>
    <property type="evidence" value="ECO:0007669"/>
    <property type="project" value="InterPro"/>
</dbReference>
<dbReference type="FunFam" id="3.20.20.80:FF:000012">
    <property type="entry name" value="Mannan endo-1,4-beta-mannosidase 6"/>
    <property type="match status" value="1"/>
</dbReference>
<comment type="caution">
    <text evidence="8">The sequence shown here is derived from an EMBL/GenBank/DDBJ whole genome shotgun (WGS) entry which is preliminary data.</text>
</comment>
<comment type="catalytic activity">
    <reaction evidence="1">
        <text>Random hydrolysis of (1-&gt;4)-beta-D-mannosidic linkages in mannans, galactomannans and glucomannans.</text>
        <dbReference type="EC" id="3.2.1.78"/>
    </reaction>
</comment>
<feature type="transmembrane region" description="Helical" evidence="6">
    <location>
        <begin position="40"/>
        <end position="59"/>
    </location>
</feature>
<keyword evidence="4" id="KW-0378">Hydrolase</keyword>
<dbReference type="EMBL" id="JAINDJ010000004">
    <property type="protein sequence ID" value="KAG9449696.1"/>
    <property type="molecule type" value="Genomic_DNA"/>
</dbReference>
<dbReference type="PANTHER" id="PTHR31451:SF60">
    <property type="entry name" value="MANNAN ENDO-1,4-BETA-MANNOSIDASE 1"/>
    <property type="match status" value="1"/>
</dbReference>
<dbReference type="InterPro" id="IPR017853">
    <property type="entry name" value="GH"/>
</dbReference>
<dbReference type="InterPro" id="IPR001547">
    <property type="entry name" value="Glyco_hydro_5"/>
</dbReference>
<evidence type="ECO:0000256" key="2">
    <source>
        <dbReference type="ARBA" id="ARBA00005641"/>
    </source>
</evidence>
<keyword evidence="6" id="KW-1133">Transmembrane helix</keyword>
<evidence type="ECO:0000256" key="3">
    <source>
        <dbReference type="ARBA" id="ARBA00012706"/>
    </source>
</evidence>
<organism evidence="8 9">
    <name type="scientific">Aristolochia fimbriata</name>
    <name type="common">White veined hardy Dutchman's pipe vine</name>
    <dbReference type="NCBI Taxonomy" id="158543"/>
    <lineage>
        <taxon>Eukaryota</taxon>
        <taxon>Viridiplantae</taxon>
        <taxon>Streptophyta</taxon>
        <taxon>Embryophyta</taxon>
        <taxon>Tracheophyta</taxon>
        <taxon>Spermatophyta</taxon>
        <taxon>Magnoliopsida</taxon>
        <taxon>Magnoliidae</taxon>
        <taxon>Piperales</taxon>
        <taxon>Aristolochiaceae</taxon>
        <taxon>Aristolochia</taxon>
    </lineage>
</organism>
<keyword evidence="6" id="KW-0472">Membrane</keyword>